<name>A0A6B1IQ91_9EURY</name>
<dbReference type="PANTHER" id="PTHR13812:SF19">
    <property type="entry name" value="KETIMINE REDUCTASE MU-CRYSTALLIN"/>
    <property type="match status" value="1"/>
</dbReference>
<dbReference type="Pfam" id="PF02423">
    <property type="entry name" value="OCD_Mu_crystall"/>
    <property type="match status" value="1"/>
</dbReference>
<reference evidence="1 2" key="1">
    <citation type="submission" date="2019-11" db="EMBL/GenBank/DDBJ databases">
        <title>Genome sequences of 17 halophilic strains isolated from different environments.</title>
        <authorList>
            <person name="Furrow R.E."/>
        </authorList>
    </citation>
    <scope>NUCLEOTIDE SEQUENCE [LARGE SCALE GENOMIC DNA]</scope>
    <source>
        <strain evidence="1 2">22517_05_Cabo</strain>
    </source>
</reference>
<dbReference type="InterPro" id="IPR003462">
    <property type="entry name" value="ODC_Mu_crystall"/>
</dbReference>
<dbReference type="InterPro" id="IPR023401">
    <property type="entry name" value="ODC_N"/>
</dbReference>
<sequence length="347" mass="35509">MTPAGRVDEQSKSPRSDASDMVLVLSATEVERNLDLAALVDVVDNALVKQAAGEVERPPRPHFPVGAGLDGDDSVGTGIAMPAYVHGADHYATKLVGVHEGNPERGLPTVNAQIALTDARTGLPKAFMAGTTITNARTGCIGAVSVRKLAPDPDGEDLTLGVLGAGTQARWQTRAIATVAALSDVRIHSPSDSRTACAADLSAEGIPARAVDTPRAAVKGADVVVTATTATEPVFPSDALEVGSLVVAVGAFTAEMQEIDPRVLERAERTFADVPAEAAETGYLLASDLDADDLVELGVPLADGYVRESPDGVVVVVSVGSATLDAAAGETVYREAVAAGDGTDISL</sequence>
<accession>A0A6B1IQ91</accession>
<dbReference type="Proteomes" id="UP000460194">
    <property type="component" value="Unassembled WGS sequence"/>
</dbReference>
<comment type="caution">
    <text evidence="1">The sequence shown here is derived from an EMBL/GenBank/DDBJ whole genome shotgun (WGS) entry which is preliminary data.</text>
</comment>
<dbReference type="InterPro" id="IPR036291">
    <property type="entry name" value="NAD(P)-bd_dom_sf"/>
</dbReference>
<proteinExistence type="predicted"/>
<dbReference type="GO" id="GO:0005737">
    <property type="term" value="C:cytoplasm"/>
    <property type="evidence" value="ECO:0007669"/>
    <property type="project" value="TreeGrafter"/>
</dbReference>
<protein>
    <submittedName>
        <fullName evidence="1">Ornithine cyclodeaminase family protein</fullName>
    </submittedName>
</protein>
<dbReference type="Gene3D" id="3.30.1780.10">
    <property type="entry name" value="ornithine cyclodeaminase, domain 1"/>
    <property type="match status" value="1"/>
</dbReference>
<organism evidence="1 2">
    <name type="scientific">Halorubrum distributum</name>
    <dbReference type="NCBI Taxonomy" id="29283"/>
    <lineage>
        <taxon>Archaea</taxon>
        <taxon>Methanobacteriati</taxon>
        <taxon>Methanobacteriota</taxon>
        <taxon>Stenosarchaea group</taxon>
        <taxon>Halobacteria</taxon>
        <taxon>Halobacteriales</taxon>
        <taxon>Haloferacaceae</taxon>
        <taxon>Halorubrum</taxon>
        <taxon>Halorubrum distributum group</taxon>
    </lineage>
</organism>
<dbReference type="EMBL" id="WMEO01000018">
    <property type="protein sequence ID" value="MYL17205.1"/>
    <property type="molecule type" value="Genomic_DNA"/>
</dbReference>
<dbReference type="PANTHER" id="PTHR13812">
    <property type="entry name" value="KETIMINE REDUCTASE MU-CRYSTALLIN"/>
    <property type="match status" value="1"/>
</dbReference>
<dbReference type="SUPFAM" id="SSF51735">
    <property type="entry name" value="NAD(P)-binding Rossmann-fold domains"/>
    <property type="match status" value="1"/>
</dbReference>
<dbReference type="PIRSF" id="PIRSF001439">
    <property type="entry name" value="CryM"/>
    <property type="match status" value="1"/>
</dbReference>
<gene>
    <name evidence="1" type="ORF">GLW36_11175</name>
</gene>
<evidence type="ECO:0000313" key="1">
    <source>
        <dbReference type="EMBL" id="MYL17205.1"/>
    </source>
</evidence>
<dbReference type="Gene3D" id="3.40.50.720">
    <property type="entry name" value="NAD(P)-binding Rossmann-like Domain"/>
    <property type="match status" value="1"/>
</dbReference>
<evidence type="ECO:0000313" key="2">
    <source>
        <dbReference type="Proteomes" id="UP000460194"/>
    </source>
</evidence>
<dbReference type="AlphaFoldDB" id="A0A6B1IQ91"/>